<keyword evidence="4 6" id="KW-0472">Membrane</keyword>
<proteinExistence type="inferred from homology"/>
<dbReference type="AlphaFoldDB" id="D6XZG0"/>
<gene>
    <name evidence="7" type="ordered locus">Bsel_0805</name>
</gene>
<keyword evidence="8" id="KW-1185">Reference proteome</keyword>
<keyword evidence="3 6" id="KW-1133">Transmembrane helix</keyword>
<sequence>MARELWHFAQVGLIAVGGWVGWLLGGVDGFLYALLVFVIIDYLSGVMAAIVYRNLASQVGYKGIFKKVMIFFMVGIAHMVDSLVIGDGSAVRTAVIFFYIANEGISIIENAGHIGLPVPDKLKKVLAQLNGKGTDDNETEHQIHDTK</sequence>
<name>D6XZG0_BACIE</name>
<dbReference type="RefSeq" id="WP_013171763.1">
    <property type="nucleotide sequence ID" value="NC_014219.1"/>
</dbReference>
<evidence type="ECO:0000313" key="7">
    <source>
        <dbReference type="EMBL" id="ADH98334.1"/>
    </source>
</evidence>
<organism evidence="7 8">
    <name type="scientific">Bacillus selenitireducens (strain ATCC 700615 / DSM 15326 / MLS10)</name>
    <dbReference type="NCBI Taxonomy" id="439292"/>
    <lineage>
        <taxon>Bacteria</taxon>
        <taxon>Bacillati</taxon>
        <taxon>Bacillota</taxon>
        <taxon>Bacilli</taxon>
        <taxon>Bacillales</taxon>
        <taxon>Bacillaceae</taxon>
        <taxon>Salisediminibacterium</taxon>
    </lineage>
</organism>
<evidence type="ECO:0000256" key="2">
    <source>
        <dbReference type="ARBA" id="ARBA00022692"/>
    </source>
</evidence>
<evidence type="ECO:0000256" key="5">
    <source>
        <dbReference type="ARBA" id="ARBA00023600"/>
    </source>
</evidence>
<accession>D6XZG0</accession>
<dbReference type="InterPro" id="IPR006480">
    <property type="entry name" value="Phage_holin_4_1"/>
</dbReference>
<feature type="transmembrane region" description="Helical" evidence="6">
    <location>
        <begin position="30"/>
        <end position="52"/>
    </location>
</feature>
<feature type="transmembrane region" description="Helical" evidence="6">
    <location>
        <begin position="64"/>
        <end position="85"/>
    </location>
</feature>
<dbReference type="EMBL" id="CP001791">
    <property type="protein sequence ID" value="ADH98334.1"/>
    <property type="molecule type" value="Genomic_DNA"/>
</dbReference>
<comment type="similarity">
    <text evidence="5">Belongs to the bacteriophage holin family. Cp-1 holin subfamily.</text>
</comment>
<dbReference type="Pfam" id="PF05105">
    <property type="entry name" value="Phage_holin_4_1"/>
    <property type="match status" value="1"/>
</dbReference>
<evidence type="ECO:0000256" key="1">
    <source>
        <dbReference type="ARBA" id="ARBA00004141"/>
    </source>
</evidence>
<dbReference type="Proteomes" id="UP000000271">
    <property type="component" value="Chromosome"/>
</dbReference>
<evidence type="ECO:0000256" key="3">
    <source>
        <dbReference type="ARBA" id="ARBA00022989"/>
    </source>
</evidence>
<comment type="subcellular location">
    <subcellularLocation>
        <location evidence="1">Membrane</location>
        <topology evidence="1">Multi-pass membrane protein</topology>
    </subcellularLocation>
</comment>
<dbReference type="STRING" id="439292.Bsel_0805"/>
<dbReference type="eggNOG" id="COG4824">
    <property type="taxonomic scope" value="Bacteria"/>
</dbReference>
<dbReference type="KEGG" id="bse:Bsel_0805"/>
<reference evidence="7" key="1">
    <citation type="submission" date="2009-10" db="EMBL/GenBank/DDBJ databases">
        <title>Complete sequence of Bacillus selenitireducens MLS10.</title>
        <authorList>
            <consortium name="US DOE Joint Genome Institute"/>
            <person name="Lucas S."/>
            <person name="Copeland A."/>
            <person name="Lapidus A."/>
            <person name="Glavina del Rio T."/>
            <person name="Dalin E."/>
            <person name="Tice H."/>
            <person name="Bruce D."/>
            <person name="Goodwin L."/>
            <person name="Pitluck S."/>
            <person name="Sims D."/>
            <person name="Brettin T."/>
            <person name="Detter J.C."/>
            <person name="Han C."/>
            <person name="Larimer F."/>
            <person name="Land M."/>
            <person name="Hauser L."/>
            <person name="Kyrpides N."/>
            <person name="Ovchinnikova G."/>
            <person name="Stolz J."/>
        </authorList>
    </citation>
    <scope>NUCLEOTIDE SEQUENCE [LARGE SCALE GENOMIC DNA]</scope>
    <source>
        <strain evidence="7">MLS10</strain>
    </source>
</reference>
<evidence type="ECO:0000313" key="8">
    <source>
        <dbReference type="Proteomes" id="UP000000271"/>
    </source>
</evidence>
<dbReference type="OrthoDB" id="88184at2"/>
<feature type="transmembrane region" description="Helical" evidence="6">
    <location>
        <begin position="5"/>
        <end position="24"/>
    </location>
</feature>
<dbReference type="NCBIfam" id="TIGR01593">
    <property type="entry name" value="holin_tox_secr"/>
    <property type="match status" value="1"/>
</dbReference>
<keyword evidence="2 6" id="KW-0812">Transmembrane</keyword>
<dbReference type="HOGENOM" id="CLU_125939_0_0_9"/>
<protein>
    <submittedName>
        <fullName evidence="7">Toxin secretion/phage lysis holin</fullName>
    </submittedName>
</protein>
<evidence type="ECO:0000256" key="6">
    <source>
        <dbReference type="SAM" id="Phobius"/>
    </source>
</evidence>
<dbReference type="GO" id="GO:0016020">
    <property type="term" value="C:membrane"/>
    <property type="evidence" value="ECO:0007669"/>
    <property type="project" value="UniProtKB-SubCell"/>
</dbReference>
<evidence type="ECO:0000256" key="4">
    <source>
        <dbReference type="ARBA" id="ARBA00023136"/>
    </source>
</evidence>